<proteinExistence type="inferred from homology"/>
<accession>A0ABY5VC57</accession>
<evidence type="ECO:0000256" key="15">
    <source>
        <dbReference type="ARBA" id="ARBA00049402"/>
    </source>
</evidence>
<sequence length="180" mass="19932">MSDKISVLLSEEQVLTGILKAAEQINHDYAGKSIHLICVLKGSVFFTCELAKHLTIPVTMDFMTVSSYGDATESSGVVTIKKDLDESIEGRDVLIIEDIVDSGRTLSRLAAELETRNPSSLRLCTLLDKPERRVTDVTVDYVCFEIPDEFVVGFGLDSAQMYRNLPYIGVLEPEKSNTPQ</sequence>
<dbReference type="GO" id="GO:0016757">
    <property type="term" value="F:glycosyltransferase activity"/>
    <property type="evidence" value="ECO:0007669"/>
    <property type="project" value="UniProtKB-KW"/>
</dbReference>
<dbReference type="RefSeq" id="WP_028528501.1">
    <property type="nucleotide sequence ID" value="NZ_CABLBR010000012.1"/>
</dbReference>
<organism evidence="18 19">
    <name type="scientific">Ruminococcus gauvreauii</name>
    <dbReference type="NCBI Taxonomy" id="438033"/>
    <lineage>
        <taxon>Bacteria</taxon>
        <taxon>Bacillati</taxon>
        <taxon>Bacillota</taxon>
        <taxon>Clostridia</taxon>
        <taxon>Eubacteriales</taxon>
        <taxon>Oscillospiraceae</taxon>
        <taxon>Ruminococcus</taxon>
    </lineage>
</organism>
<evidence type="ECO:0000256" key="12">
    <source>
        <dbReference type="ARBA" id="ARBA00022741"/>
    </source>
</evidence>
<gene>
    <name evidence="18" type="primary">hpt</name>
    <name evidence="18" type="ORF">NQ502_11955</name>
</gene>
<keyword evidence="12 16" id="KW-0547">Nucleotide-binding</keyword>
<dbReference type="PANTHER" id="PTHR43340:SF1">
    <property type="entry name" value="HYPOXANTHINE PHOSPHORIBOSYLTRANSFERASE"/>
    <property type="match status" value="1"/>
</dbReference>
<keyword evidence="9 16" id="KW-0808">Transferase</keyword>
<dbReference type="InterPro" id="IPR050408">
    <property type="entry name" value="HGPRT"/>
</dbReference>
<evidence type="ECO:0000256" key="1">
    <source>
        <dbReference type="ARBA" id="ARBA00001946"/>
    </source>
</evidence>
<comment type="cofactor">
    <cofactor evidence="1 16">
        <name>Mg(2+)</name>
        <dbReference type="ChEBI" id="CHEBI:18420"/>
    </cofactor>
</comment>
<evidence type="ECO:0000256" key="8">
    <source>
        <dbReference type="ARBA" id="ARBA00022676"/>
    </source>
</evidence>
<comment type="catalytic activity">
    <reaction evidence="14">
        <text>GMP + diphosphate = guanine + 5-phospho-alpha-D-ribose 1-diphosphate</text>
        <dbReference type="Rhea" id="RHEA:25424"/>
        <dbReference type="ChEBI" id="CHEBI:16235"/>
        <dbReference type="ChEBI" id="CHEBI:33019"/>
        <dbReference type="ChEBI" id="CHEBI:58017"/>
        <dbReference type="ChEBI" id="CHEBI:58115"/>
        <dbReference type="EC" id="2.4.2.8"/>
    </reaction>
    <physiologicalReaction direction="right-to-left" evidence="14">
        <dbReference type="Rhea" id="RHEA:25426"/>
    </physiologicalReaction>
</comment>
<evidence type="ECO:0000313" key="18">
    <source>
        <dbReference type="EMBL" id="UWP58105.1"/>
    </source>
</evidence>
<evidence type="ECO:0000256" key="4">
    <source>
        <dbReference type="ARBA" id="ARBA00004669"/>
    </source>
</evidence>
<keyword evidence="13 16" id="KW-0460">Magnesium</keyword>
<evidence type="ECO:0000256" key="9">
    <source>
        <dbReference type="ARBA" id="ARBA00022679"/>
    </source>
</evidence>
<evidence type="ECO:0000256" key="2">
    <source>
        <dbReference type="ARBA" id="ARBA00002049"/>
    </source>
</evidence>
<evidence type="ECO:0000256" key="10">
    <source>
        <dbReference type="ARBA" id="ARBA00022723"/>
    </source>
</evidence>
<evidence type="ECO:0000256" key="13">
    <source>
        <dbReference type="ARBA" id="ARBA00022842"/>
    </source>
</evidence>
<dbReference type="Pfam" id="PF00156">
    <property type="entry name" value="Pribosyltran"/>
    <property type="match status" value="1"/>
</dbReference>
<dbReference type="InterPro" id="IPR000836">
    <property type="entry name" value="PRTase_dom"/>
</dbReference>
<comment type="catalytic activity">
    <reaction evidence="15">
        <text>IMP + diphosphate = hypoxanthine + 5-phospho-alpha-D-ribose 1-diphosphate</text>
        <dbReference type="Rhea" id="RHEA:17973"/>
        <dbReference type="ChEBI" id="CHEBI:17368"/>
        <dbReference type="ChEBI" id="CHEBI:33019"/>
        <dbReference type="ChEBI" id="CHEBI:58017"/>
        <dbReference type="ChEBI" id="CHEBI:58053"/>
        <dbReference type="EC" id="2.4.2.8"/>
    </reaction>
    <physiologicalReaction direction="right-to-left" evidence="15">
        <dbReference type="Rhea" id="RHEA:17975"/>
    </physiologicalReaction>
</comment>
<dbReference type="SUPFAM" id="SSF53271">
    <property type="entry name" value="PRTase-like"/>
    <property type="match status" value="1"/>
</dbReference>
<comment type="pathway">
    <text evidence="5">Purine metabolism; GMP biosynthesis via salvage pathway; GMP from guanine: step 1/1.</text>
</comment>
<dbReference type="EMBL" id="CP102290">
    <property type="protein sequence ID" value="UWP58105.1"/>
    <property type="molecule type" value="Genomic_DNA"/>
</dbReference>
<evidence type="ECO:0000256" key="16">
    <source>
        <dbReference type="RuleBase" id="RU364099"/>
    </source>
</evidence>
<comment type="similarity">
    <text evidence="6 16">Belongs to the purine/pyrimidine phosphoribosyltransferase family.</text>
</comment>
<dbReference type="EC" id="2.4.2.8" evidence="16"/>
<evidence type="ECO:0000259" key="17">
    <source>
        <dbReference type="Pfam" id="PF00156"/>
    </source>
</evidence>
<evidence type="ECO:0000256" key="5">
    <source>
        <dbReference type="ARBA" id="ARBA00004676"/>
    </source>
</evidence>
<dbReference type="Proteomes" id="UP001060164">
    <property type="component" value="Chromosome"/>
</dbReference>
<keyword evidence="7 16" id="KW-0963">Cytoplasm</keyword>
<name>A0ABY5VC57_9FIRM</name>
<evidence type="ECO:0000313" key="19">
    <source>
        <dbReference type="Proteomes" id="UP001060164"/>
    </source>
</evidence>
<dbReference type="InterPro" id="IPR029057">
    <property type="entry name" value="PRTase-like"/>
</dbReference>
<dbReference type="NCBIfam" id="TIGR01203">
    <property type="entry name" value="HGPRTase"/>
    <property type="match status" value="1"/>
</dbReference>
<evidence type="ECO:0000256" key="14">
    <source>
        <dbReference type="ARBA" id="ARBA00048811"/>
    </source>
</evidence>
<dbReference type="Gene3D" id="3.40.50.2020">
    <property type="match status" value="1"/>
</dbReference>
<evidence type="ECO:0000256" key="11">
    <source>
        <dbReference type="ARBA" id="ARBA00022726"/>
    </source>
</evidence>
<evidence type="ECO:0000256" key="7">
    <source>
        <dbReference type="ARBA" id="ARBA00022490"/>
    </source>
</evidence>
<keyword evidence="8 16" id="KW-0328">Glycosyltransferase</keyword>
<evidence type="ECO:0000256" key="3">
    <source>
        <dbReference type="ARBA" id="ARBA00004496"/>
    </source>
</evidence>
<comment type="subcellular location">
    <subcellularLocation>
        <location evidence="3 16">Cytoplasm</location>
    </subcellularLocation>
</comment>
<keyword evidence="19" id="KW-1185">Reference proteome</keyword>
<dbReference type="PANTHER" id="PTHR43340">
    <property type="entry name" value="HYPOXANTHINE-GUANINE PHOSPHORIBOSYLTRANSFERASE"/>
    <property type="match status" value="1"/>
</dbReference>
<feature type="domain" description="Phosphoribosyltransferase" evidence="17">
    <location>
        <begin position="10"/>
        <end position="158"/>
    </location>
</feature>
<protein>
    <recommendedName>
        <fullName evidence="16">Hypoxanthine phosphoribosyltransferase</fullName>
        <ecNumber evidence="16">2.4.2.8</ecNumber>
    </recommendedName>
</protein>
<comment type="function">
    <text evidence="2">Purine salvage pathway enzyme that catalyzes the transfer of the ribosyl-5-phosphate group from 5-phospho-alpha-D-ribose 1-diphosphate (PRPP) to the N9 position of the 6-oxopurines hypoxanthine and guanine to form the corresponding ribonucleotides IMP (inosine 5'-monophosphate) and GMP (guanosine 5'-monophosphate), with the release of PPi.</text>
</comment>
<evidence type="ECO:0000256" key="6">
    <source>
        <dbReference type="ARBA" id="ARBA00008391"/>
    </source>
</evidence>
<dbReference type="CDD" id="cd06223">
    <property type="entry name" value="PRTases_typeI"/>
    <property type="match status" value="1"/>
</dbReference>
<dbReference type="InterPro" id="IPR005904">
    <property type="entry name" value="Hxn_phspho_trans"/>
</dbReference>
<keyword evidence="10 16" id="KW-0479">Metal-binding</keyword>
<keyword evidence="11 16" id="KW-0660">Purine salvage</keyword>
<reference evidence="18" key="1">
    <citation type="journal article" date="2022" name="Cell">
        <title>Design, construction, and in vivo augmentation of a complex gut microbiome.</title>
        <authorList>
            <person name="Cheng A.G."/>
            <person name="Ho P.Y."/>
            <person name="Aranda-Diaz A."/>
            <person name="Jain S."/>
            <person name="Yu F.B."/>
            <person name="Meng X."/>
            <person name="Wang M."/>
            <person name="Iakiviak M."/>
            <person name="Nagashima K."/>
            <person name="Zhao A."/>
            <person name="Murugkar P."/>
            <person name="Patil A."/>
            <person name="Atabakhsh K."/>
            <person name="Weakley A."/>
            <person name="Yan J."/>
            <person name="Brumbaugh A.R."/>
            <person name="Higginbottom S."/>
            <person name="Dimas A."/>
            <person name="Shiver A.L."/>
            <person name="Deutschbauer A."/>
            <person name="Neff N."/>
            <person name="Sonnenburg J.L."/>
            <person name="Huang K.C."/>
            <person name="Fischbach M.A."/>
        </authorList>
    </citation>
    <scope>NUCLEOTIDE SEQUENCE</scope>
    <source>
        <strain evidence="18">DSM 19829</strain>
    </source>
</reference>
<comment type="pathway">
    <text evidence="4 16">Purine metabolism; IMP biosynthesis via salvage pathway; IMP from hypoxanthine: step 1/1.</text>
</comment>